<dbReference type="Proteomes" id="UP000184418">
    <property type="component" value="Unassembled WGS sequence"/>
</dbReference>
<dbReference type="STRING" id="1121955.SAMN02745146_2578"/>
<proteinExistence type="predicted"/>
<protein>
    <submittedName>
        <fullName evidence="1">Uncharacterized protein</fullName>
    </submittedName>
</protein>
<dbReference type="AlphaFoldDB" id="A0A1M6HNS4"/>
<name>A0A1M6HNS4_9BACT</name>
<dbReference type="EMBL" id="FQYN01000005">
    <property type="protein sequence ID" value="SHJ23852.1"/>
    <property type="molecule type" value="Genomic_DNA"/>
</dbReference>
<keyword evidence="2" id="KW-1185">Reference proteome</keyword>
<evidence type="ECO:0000313" key="1">
    <source>
        <dbReference type="EMBL" id="SHJ23852.1"/>
    </source>
</evidence>
<gene>
    <name evidence="1" type="ORF">SAMN02745146_2578</name>
</gene>
<sequence>MAGSQAVVYPVAVQGEVARFQVPQVRLPDAAVARCINRQLLAFVTAEFSTIDSTASPRRQLQQAARECCYDEDTKTWWAGGLGLSATSYGVLLNQSYLLSFAFSRDWQGLTEPATQHLTFCLRTGRLLTLPELVADPPAQLERRLGLAIIRRLHDELAGVVASYGDDSTLITHVAQLYGIEHWNTTPQADQRLYAGDGAEADPYESLFYLTEFALRPDALLLFHPVGMSRLDFEFLPDGAYVFTYDRLQPRGILHSLVKAGQVKKKPRGKLK</sequence>
<organism evidence="1 2">
    <name type="scientific">Hymenobacter daecheongensis DSM 21074</name>
    <dbReference type="NCBI Taxonomy" id="1121955"/>
    <lineage>
        <taxon>Bacteria</taxon>
        <taxon>Pseudomonadati</taxon>
        <taxon>Bacteroidota</taxon>
        <taxon>Cytophagia</taxon>
        <taxon>Cytophagales</taxon>
        <taxon>Hymenobacteraceae</taxon>
        <taxon>Hymenobacter</taxon>
    </lineage>
</organism>
<evidence type="ECO:0000313" key="2">
    <source>
        <dbReference type="Proteomes" id="UP000184418"/>
    </source>
</evidence>
<accession>A0A1M6HNS4</accession>
<reference evidence="1 2" key="1">
    <citation type="submission" date="2016-11" db="EMBL/GenBank/DDBJ databases">
        <authorList>
            <person name="Jaros S."/>
            <person name="Januszkiewicz K."/>
            <person name="Wedrychowicz H."/>
        </authorList>
    </citation>
    <scope>NUCLEOTIDE SEQUENCE [LARGE SCALE GENOMIC DNA]</scope>
    <source>
        <strain evidence="1 2">DSM 21074</strain>
    </source>
</reference>